<accession>A0A314U734</accession>
<dbReference type="SUPFAM" id="SSF51445">
    <property type="entry name" value="(Trans)glycosidases"/>
    <property type="match status" value="1"/>
</dbReference>
<dbReference type="InterPro" id="IPR017853">
    <property type="entry name" value="GH"/>
</dbReference>
<name>A0A314U734_PRUYE</name>
<dbReference type="Gene3D" id="3.20.20.80">
    <property type="entry name" value="Glycosidases"/>
    <property type="match status" value="1"/>
</dbReference>
<gene>
    <name evidence="4" type="ORF">Pyn_16843</name>
</gene>
<feature type="signal peptide" evidence="3">
    <location>
        <begin position="1"/>
        <end position="30"/>
    </location>
</feature>
<evidence type="ECO:0000256" key="2">
    <source>
        <dbReference type="RuleBase" id="RU003690"/>
    </source>
</evidence>
<dbReference type="OrthoDB" id="65569at2759"/>
<organism evidence="4 5">
    <name type="scientific">Prunus yedoensis var. nudiflora</name>
    <dbReference type="NCBI Taxonomy" id="2094558"/>
    <lineage>
        <taxon>Eukaryota</taxon>
        <taxon>Viridiplantae</taxon>
        <taxon>Streptophyta</taxon>
        <taxon>Embryophyta</taxon>
        <taxon>Tracheophyta</taxon>
        <taxon>Spermatophyta</taxon>
        <taxon>Magnoliopsida</taxon>
        <taxon>eudicotyledons</taxon>
        <taxon>Gunneridae</taxon>
        <taxon>Pentapetalae</taxon>
        <taxon>rosids</taxon>
        <taxon>fabids</taxon>
        <taxon>Rosales</taxon>
        <taxon>Rosaceae</taxon>
        <taxon>Amygdaloideae</taxon>
        <taxon>Amygdaleae</taxon>
        <taxon>Prunus</taxon>
    </lineage>
</organism>
<feature type="chain" id="PRO_5016395660" evidence="3">
    <location>
        <begin position="31"/>
        <end position="126"/>
    </location>
</feature>
<protein>
    <submittedName>
        <fullName evidence="4">Beta-glucosidase 24-like</fullName>
    </submittedName>
</protein>
<keyword evidence="3" id="KW-0732">Signal</keyword>
<dbReference type="GO" id="GO:0008422">
    <property type="term" value="F:beta-glucosidase activity"/>
    <property type="evidence" value="ECO:0007669"/>
    <property type="project" value="TreeGrafter"/>
</dbReference>
<keyword evidence="5" id="KW-1185">Reference proteome</keyword>
<dbReference type="Proteomes" id="UP000250321">
    <property type="component" value="Unassembled WGS sequence"/>
</dbReference>
<dbReference type="STRING" id="2094558.A0A314U734"/>
<evidence type="ECO:0000256" key="3">
    <source>
        <dbReference type="SAM" id="SignalP"/>
    </source>
</evidence>
<evidence type="ECO:0000256" key="1">
    <source>
        <dbReference type="ARBA" id="ARBA00010838"/>
    </source>
</evidence>
<dbReference type="EMBL" id="PJQY01003962">
    <property type="protein sequence ID" value="PQM33175.1"/>
    <property type="molecule type" value="Genomic_DNA"/>
</dbReference>
<sequence>MDFSPPWLRILQGMCAIALFACLAQGPVNASNPQELEVKWSDFTSDFVFGVSTAATQIEGSSKEAGRGPSVWDYYVEKFPERIADHYNIDSYKRYKEDVKALKNLRVGSYRFSISWTRILPSKHLI</sequence>
<dbReference type="GO" id="GO:0005975">
    <property type="term" value="P:carbohydrate metabolic process"/>
    <property type="evidence" value="ECO:0007669"/>
    <property type="project" value="InterPro"/>
</dbReference>
<reference evidence="4 5" key="1">
    <citation type="submission" date="2018-02" db="EMBL/GenBank/DDBJ databases">
        <title>Draft genome of wild Prunus yedoensis var. nudiflora.</title>
        <authorList>
            <person name="Baek S."/>
            <person name="Kim J.-H."/>
            <person name="Choi K."/>
            <person name="Kim G.-B."/>
            <person name="Cho A."/>
            <person name="Jang H."/>
            <person name="Shin C.-H."/>
            <person name="Yu H.-J."/>
            <person name="Mun J.-H."/>
        </authorList>
    </citation>
    <scope>NUCLEOTIDE SEQUENCE [LARGE SCALE GENOMIC DNA]</scope>
    <source>
        <strain evidence="5">cv. Jeju island</strain>
        <tissue evidence="4">Leaf</tissue>
    </source>
</reference>
<comment type="similarity">
    <text evidence="1 2">Belongs to the glycosyl hydrolase 1 family.</text>
</comment>
<evidence type="ECO:0000313" key="5">
    <source>
        <dbReference type="Proteomes" id="UP000250321"/>
    </source>
</evidence>
<dbReference type="PANTHER" id="PTHR10353:SF154">
    <property type="entry name" value="BETA-GLUCOSIDASE 9-RELATED"/>
    <property type="match status" value="1"/>
</dbReference>
<dbReference type="AlphaFoldDB" id="A0A314U734"/>
<evidence type="ECO:0000313" key="4">
    <source>
        <dbReference type="EMBL" id="PQM33175.1"/>
    </source>
</evidence>
<dbReference type="InterPro" id="IPR001360">
    <property type="entry name" value="Glyco_hydro_1"/>
</dbReference>
<dbReference type="Pfam" id="PF00232">
    <property type="entry name" value="Glyco_hydro_1"/>
    <property type="match status" value="1"/>
</dbReference>
<comment type="caution">
    <text evidence="4">The sequence shown here is derived from an EMBL/GenBank/DDBJ whole genome shotgun (WGS) entry which is preliminary data.</text>
</comment>
<dbReference type="PANTHER" id="PTHR10353">
    <property type="entry name" value="GLYCOSYL HYDROLASE"/>
    <property type="match status" value="1"/>
</dbReference>
<proteinExistence type="inferred from homology"/>